<accession>X0RRG8</accession>
<organism evidence="2">
    <name type="scientific">marine sediment metagenome</name>
    <dbReference type="NCBI Taxonomy" id="412755"/>
    <lineage>
        <taxon>unclassified sequences</taxon>
        <taxon>metagenomes</taxon>
        <taxon>ecological metagenomes</taxon>
    </lineage>
</organism>
<evidence type="ECO:0000256" key="1">
    <source>
        <dbReference type="ARBA" id="ARBA00022801"/>
    </source>
</evidence>
<name>X0RRG8_9ZZZZ</name>
<comment type="caution">
    <text evidence="2">The sequence shown here is derived from an EMBL/GenBank/DDBJ whole genome shotgun (WGS) entry which is preliminary data.</text>
</comment>
<sequence>MEIPGFVDLQVNGFRGVNFSSPELTEEDFIQTCIELMGRGTAAFLPTVITSPLEVYRRNLPLMAEIMDRPELKDRMSGFHIEGPFISPEPGARGVHDPDLILKPDISLFEELQELACGKIKLLTIAAEVNGAVELAGHAVKHGVTVSLGHHLASEEDLQRLITAGASTLTHLGNGVPRMVDRHRNPLWAGLAEDALTAMIIPDGHHLPASLMKTIIRVKGMSNVIAVSDVSPVAGLPPGRYTCMGGEVVLEESGLLHDSVKGYLAGSSATMLDCMNVLASLKLLKY</sequence>
<dbReference type="PANTHER" id="PTHR11113:SF14">
    <property type="entry name" value="N-ACETYLGLUCOSAMINE-6-PHOSPHATE DEACETYLASE"/>
    <property type="match status" value="1"/>
</dbReference>
<evidence type="ECO:0000313" key="2">
    <source>
        <dbReference type="EMBL" id="GAF71368.1"/>
    </source>
</evidence>
<gene>
    <name evidence="2" type="ORF">S01H1_07778</name>
</gene>
<dbReference type="PANTHER" id="PTHR11113">
    <property type="entry name" value="N-ACETYLGLUCOSAMINE-6-PHOSPHATE DEACETYLASE"/>
    <property type="match status" value="1"/>
</dbReference>
<dbReference type="InterPro" id="IPR032466">
    <property type="entry name" value="Metal_Hydrolase"/>
</dbReference>
<feature type="non-terminal residue" evidence="2">
    <location>
        <position position="286"/>
    </location>
</feature>
<evidence type="ECO:0008006" key="3">
    <source>
        <dbReference type="Google" id="ProtNLM"/>
    </source>
</evidence>
<protein>
    <recommendedName>
        <fullName evidence="3">Amidohydrolase-related domain-containing protein</fullName>
    </recommendedName>
</protein>
<dbReference type="GO" id="GO:0008448">
    <property type="term" value="F:N-acetylglucosamine-6-phosphate deacetylase activity"/>
    <property type="evidence" value="ECO:0007669"/>
    <property type="project" value="TreeGrafter"/>
</dbReference>
<dbReference type="SUPFAM" id="SSF51556">
    <property type="entry name" value="Metallo-dependent hydrolases"/>
    <property type="match status" value="1"/>
</dbReference>
<keyword evidence="1" id="KW-0378">Hydrolase</keyword>
<dbReference type="GO" id="GO:0006046">
    <property type="term" value="P:N-acetylglucosamine catabolic process"/>
    <property type="evidence" value="ECO:0007669"/>
    <property type="project" value="TreeGrafter"/>
</dbReference>
<dbReference type="Gene3D" id="3.20.20.140">
    <property type="entry name" value="Metal-dependent hydrolases"/>
    <property type="match status" value="1"/>
</dbReference>
<dbReference type="AlphaFoldDB" id="X0RRG8"/>
<reference evidence="2" key="1">
    <citation type="journal article" date="2014" name="Front. Microbiol.">
        <title>High frequency of phylogenetically diverse reductive dehalogenase-homologous genes in deep subseafloor sedimentary metagenomes.</title>
        <authorList>
            <person name="Kawai M."/>
            <person name="Futagami T."/>
            <person name="Toyoda A."/>
            <person name="Takaki Y."/>
            <person name="Nishi S."/>
            <person name="Hori S."/>
            <person name="Arai W."/>
            <person name="Tsubouchi T."/>
            <person name="Morono Y."/>
            <person name="Uchiyama I."/>
            <person name="Ito T."/>
            <person name="Fujiyama A."/>
            <person name="Inagaki F."/>
            <person name="Takami H."/>
        </authorList>
    </citation>
    <scope>NUCLEOTIDE SEQUENCE</scope>
    <source>
        <strain evidence="2">Expedition CK06-06</strain>
    </source>
</reference>
<proteinExistence type="predicted"/>
<dbReference type="EMBL" id="BARS01003994">
    <property type="protein sequence ID" value="GAF71368.1"/>
    <property type="molecule type" value="Genomic_DNA"/>
</dbReference>